<feature type="compositionally biased region" description="Low complexity" evidence="10">
    <location>
        <begin position="950"/>
        <end position="959"/>
    </location>
</feature>
<feature type="region of interest" description="Disordered" evidence="10">
    <location>
        <begin position="766"/>
        <end position="984"/>
    </location>
</feature>
<dbReference type="InterPro" id="IPR050121">
    <property type="entry name" value="Cytochrome_P450_monoxygenase"/>
</dbReference>
<dbReference type="InterPro" id="IPR017972">
    <property type="entry name" value="Cyt_P450_CS"/>
</dbReference>
<feature type="region of interest" description="Disordered" evidence="10">
    <location>
        <begin position="1236"/>
        <end position="1392"/>
    </location>
</feature>
<dbReference type="PANTHER" id="PTHR24305">
    <property type="entry name" value="CYTOCHROME P450"/>
    <property type="match status" value="1"/>
</dbReference>
<name>A0A8H8NUC2_9AGAM</name>
<proteinExistence type="inferred from homology"/>
<dbReference type="PRINTS" id="PR00385">
    <property type="entry name" value="P450"/>
</dbReference>
<dbReference type="SUPFAM" id="SSF48264">
    <property type="entry name" value="Cytochrome P450"/>
    <property type="match status" value="1"/>
</dbReference>
<feature type="compositionally biased region" description="Low complexity" evidence="10">
    <location>
        <begin position="1241"/>
        <end position="1292"/>
    </location>
</feature>
<dbReference type="KEGG" id="rsx:RhiXN_03397"/>
<feature type="compositionally biased region" description="Polar residues" evidence="10">
    <location>
        <begin position="1102"/>
        <end position="1114"/>
    </location>
</feature>
<accession>A0A8H8NUC2</accession>
<keyword evidence="6" id="KW-0560">Oxidoreductase</keyword>
<feature type="region of interest" description="Disordered" evidence="10">
    <location>
        <begin position="1154"/>
        <end position="1192"/>
    </location>
</feature>
<evidence type="ECO:0000256" key="8">
    <source>
        <dbReference type="ARBA" id="ARBA00023033"/>
    </source>
</evidence>
<dbReference type="InterPro" id="IPR001128">
    <property type="entry name" value="Cyt_P450"/>
</dbReference>
<evidence type="ECO:0000256" key="9">
    <source>
        <dbReference type="PIRSR" id="PIRSR602401-1"/>
    </source>
</evidence>
<evidence type="ECO:0000256" key="10">
    <source>
        <dbReference type="SAM" id="MobiDB-lite"/>
    </source>
</evidence>
<keyword evidence="4 9" id="KW-0349">Heme</keyword>
<dbReference type="GO" id="GO:0020037">
    <property type="term" value="F:heme binding"/>
    <property type="evidence" value="ECO:0007669"/>
    <property type="project" value="InterPro"/>
</dbReference>
<reference evidence="11" key="1">
    <citation type="submission" date="2020-05" db="EMBL/GenBank/DDBJ databases">
        <title>Evolutionary and genomic comparisons of hybrid uninucleate and nonhybrid Rhizoctonia fungi.</title>
        <authorList>
            <person name="Li C."/>
            <person name="Chen X."/>
        </authorList>
    </citation>
    <scope>NUCLEOTIDE SEQUENCE</scope>
    <source>
        <strain evidence="11">AG-1 IA</strain>
    </source>
</reference>
<comment type="cofactor">
    <cofactor evidence="1 9">
        <name>heme</name>
        <dbReference type="ChEBI" id="CHEBI:30413"/>
    </cofactor>
</comment>
<organism evidence="11 12">
    <name type="scientific">Rhizoctonia solani</name>
    <dbReference type="NCBI Taxonomy" id="456999"/>
    <lineage>
        <taxon>Eukaryota</taxon>
        <taxon>Fungi</taxon>
        <taxon>Dikarya</taxon>
        <taxon>Basidiomycota</taxon>
        <taxon>Agaricomycotina</taxon>
        <taxon>Agaricomycetes</taxon>
        <taxon>Cantharellales</taxon>
        <taxon>Ceratobasidiaceae</taxon>
        <taxon>Rhizoctonia</taxon>
    </lineage>
</organism>
<dbReference type="RefSeq" id="XP_043178710.1">
    <property type="nucleotide sequence ID" value="XM_043323214.1"/>
</dbReference>
<dbReference type="Pfam" id="PF00067">
    <property type="entry name" value="p450"/>
    <property type="match status" value="1"/>
</dbReference>
<dbReference type="PROSITE" id="PS00086">
    <property type="entry name" value="CYTOCHROME_P450"/>
    <property type="match status" value="1"/>
</dbReference>
<evidence type="ECO:0000256" key="2">
    <source>
        <dbReference type="ARBA" id="ARBA00005179"/>
    </source>
</evidence>
<keyword evidence="8" id="KW-0503">Monooxygenase</keyword>
<evidence type="ECO:0000256" key="1">
    <source>
        <dbReference type="ARBA" id="ARBA00001971"/>
    </source>
</evidence>
<dbReference type="PRINTS" id="PR00463">
    <property type="entry name" value="EP450I"/>
</dbReference>
<dbReference type="PANTHER" id="PTHR24305:SF166">
    <property type="entry name" value="CYTOCHROME P450 12A4, MITOCHONDRIAL-RELATED"/>
    <property type="match status" value="1"/>
</dbReference>
<dbReference type="EMBL" id="CP059660">
    <property type="protein sequence ID" value="QRW18473.1"/>
    <property type="molecule type" value="Genomic_DNA"/>
</dbReference>
<feature type="region of interest" description="Disordered" evidence="10">
    <location>
        <begin position="706"/>
        <end position="753"/>
    </location>
</feature>
<evidence type="ECO:0000256" key="7">
    <source>
        <dbReference type="ARBA" id="ARBA00023004"/>
    </source>
</evidence>
<keyword evidence="7 9" id="KW-0408">Iron</keyword>
<feature type="region of interest" description="Disordered" evidence="10">
    <location>
        <begin position="1070"/>
        <end position="1114"/>
    </location>
</feature>
<dbReference type="GeneID" id="67025677"/>
<evidence type="ECO:0000256" key="4">
    <source>
        <dbReference type="ARBA" id="ARBA00022617"/>
    </source>
</evidence>
<dbReference type="GO" id="GO:0004497">
    <property type="term" value="F:monooxygenase activity"/>
    <property type="evidence" value="ECO:0007669"/>
    <property type="project" value="UniProtKB-KW"/>
</dbReference>
<dbReference type="InterPro" id="IPR036396">
    <property type="entry name" value="Cyt_P450_sf"/>
</dbReference>
<evidence type="ECO:0000313" key="12">
    <source>
        <dbReference type="Proteomes" id="UP000650533"/>
    </source>
</evidence>
<feature type="binding site" description="axial binding residue" evidence="9">
    <location>
        <position position="502"/>
    </location>
    <ligand>
        <name>heme</name>
        <dbReference type="ChEBI" id="CHEBI:30413"/>
    </ligand>
    <ligandPart>
        <name>Fe</name>
        <dbReference type="ChEBI" id="CHEBI:18248"/>
    </ligandPart>
</feature>
<keyword evidence="5 9" id="KW-0479">Metal-binding</keyword>
<protein>
    <submittedName>
        <fullName evidence="11">Cytochrome P450 family protein</fullName>
    </submittedName>
</protein>
<evidence type="ECO:0000256" key="6">
    <source>
        <dbReference type="ARBA" id="ARBA00023002"/>
    </source>
</evidence>
<dbReference type="InterPro" id="IPR002401">
    <property type="entry name" value="Cyt_P450_E_grp-I"/>
</dbReference>
<comment type="pathway">
    <text evidence="2">Secondary metabolite biosynthesis.</text>
</comment>
<feature type="compositionally biased region" description="Polar residues" evidence="10">
    <location>
        <begin position="735"/>
        <end position="748"/>
    </location>
</feature>
<sequence>MSSSAISHLDTLRSSDVSQLIGNHSLELILMVLGALGIRTFYKIAKRSNVFSNLDGPASESFLWGNEKLMFNFERSSTIQEESLTEHGLVCRIKSILREDRLWVADPRAMHEILQKAYDHFHEPPSVLAWLQITLGNNTVSTAGSKHKVQRKILNPPSIATYHQISVMPVFTEIAYQVEGIIARKARENESNSRVVDLASWMSNVSLESIGQAGMGHRFGAMEKGQIEFLQASHQLLMWYLHPFIATLIKLRPACFRRFVVDRLPFGPAQALKNSTDVVDHTANTIYKKRKSAFENGTLDSEIAAGNDVVSMLLKQSETLSGEEQMTEEELIAQVNGLVFAGHDTTSSALARTLHFLTQYPDVQDQLRKEVQEAHRQHGKDLDYDQLNSLQYLDAVCRESLRLAAPVQRIQRVAGADWSLPLQHPVKAKDGRTELSSIHVPKGTHIYLSIGAINRDKELWGEDASEFKPSRWLQPLPNSLSESKIPGVYSNTMAFSGGPRACLGLKFTQIEMTMTTLANLQKKLSRALKDVAGVKGTGMVPANAMQASAVLFEALGEVDGKLAKLAEKEYDHLSSEVRKHFKKMAKEEKAHDEMTFNTNVRLKQASSAYDKKVKGKVPYTADEHAKHVHLLSALGNEMATAKLAHETQISQRHIAVLFAVGASLSRVADACWTGSCEHVKRAGPHIGRIGQWKSLCEGGWAGAVPEDLPDIDKPGSGVIDRPRFGGSPSKDKYSASLTETMTGSTSRSPPLISPFPITPIPGMGPLSTGGYFPGMGENSDLKPPIAPFSREGPSVSGNGHHSPGMPSSPGPPPFATPVPPATPKRKESQFPPPPQHPASPTRPHAGLPPPSPVRSNVGLPNQPADGLPPSTPVRPFTDLPDSKGSPVRAPPSPVRASGSPFRPPGSPVRVPSSPIRGLPVPPNPELGPDFHTHNAVPPVDPSPGTPSPSPKKGWSTSSWAQIGDNKNGGQPPSQPEPEPEQTVSISRFLNENKEMGIDVAELEGAAIRESVEKMAAAAAAGGASLTDNQPGETKPLVLGGGNGWGNGSQYELGPTGTLKKLVLDEDRRQISGGPRAMPDPAGARPLPLVADTKNPGRKRTGSIESLTSNGTTSRVAAMRNKYDNPPQSPGLKERPALSHAVSDMMNAARSPEIAHATPRTWTRPNPPPSAFPERAGLISPSLDDIHNPNAGMSWSEREFHNLREQREREWKAREYALSLERRELELERQRIALHQQYQQFTGSSSNSTAISGTTGISSSTGTSGTTSTSGTSSGTGITSTSGSTAMSGATAILGHPAFGRRPRSPESIPDDTRPPWMSPPKSSGARYTSQLRDESDTESTSPSGKKSTWMGRGLRRLSMPSPFAEKKPIQVVSIPAPREPGIGNRRSFDAGR</sequence>
<gene>
    <name evidence="11" type="ORF">RhiXN_03397</name>
</gene>
<feature type="compositionally biased region" description="Pro residues" evidence="10">
    <location>
        <begin position="938"/>
        <end position="949"/>
    </location>
</feature>
<comment type="similarity">
    <text evidence="3">Belongs to the cytochrome P450 family.</text>
</comment>
<dbReference type="Proteomes" id="UP000650533">
    <property type="component" value="Chromosome 3"/>
</dbReference>
<dbReference type="GO" id="GO:0005506">
    <property type="term" value="F:iron ion binding"/>
    <property type="evidence" value="ECO:0007669"/>
    <property type="project" value="InterPro"/>
</dbReference>
<dbReference type="Gene3D" id="1.10.630.10">
    <property type="entry name" value="Cytochrome P450"/>
    <property type="match status" value="1"/>
</dbReference>
<feature type="compositionally biased region" description="Pro residues" evidence="10">
    <location>
        <begin position="806"/>
        <end position="822"/>
    </location>
</feature>
<dbReference type="GO" id="GO:0016705">
    <property type="term" value="F:oxidoreductase activity, acting on paired donors, with incorporation or reduction of molecular oxygen"/>
    <property type="evidence" value="ECO:0007669"/>
    <property type="project" value="InterPro"/>
</dbReference>
<evidence type="ECO:0000313" key="11">
    <source>
        <dbReference type="EMBL" id="QRW18473.1"/>
    </source>
</evidence>
<evidence type="ECO:0000256" key="3">
    <source>
        <dbReference type="ARBA" id="ARBA00010617"/>
    </source>
</evidence>
<feature type="region of interest" description="Disordered" evidence="10">
    <location>
        <begin position="1019"/>
        <end position="1057"/>
    </location>
</feature>
<evidence type="ECO:0000256" key="5">
    <source>
        <dbReference type="ARBA" id="ARBA00022723"/>
    </source>
</evidence>